<evidence type="ECO:0000313" key="2">
    <source>
        <dbReference type="Proteomes" id="UP000075799"/>
    </source>
</evidence>
<accession>A0A161PRP8</accession>
<evidence type="ECO:0000313" key="1">
    <source>
        <dbReference type="EMBL" id="KYG69513.1"/>
    </source>
</evidence>
<dbReference type="OrthoDB" id="5291244at2"/>
<gene>
    <name evidence="1" type="ORF">AZI87_10060</name>
</gene>
<name>A0A161PRP8_BDEBC</name>
<dbReference type="AlphaFoldDB" id="A0A161PRP8"/>
<protein>
    <submittedName>
        <fullName evidence="1">Uncharacterized protein</fullName>
    </submittedName>
</protein>
<reference evidence="1 2" key="1">
    <citation type="submission" date="2016-03" db="EMBL/GenBank/DDBJ databases">
        <authorList>
            <person name="Ploux O."/>
        </authorList>
    </citation>
    <scope>NUCLEOTIDE SEQUENCE [LARGE SCALE GENOMIC DNA]</scope>
    <source>
        <strain evidence="1 2">EC13</strain>
    </source>
</reference>
<dbReference type="Proteomes" id="UP000075799">
    <property type="component" value="Unassembled WGS sequence"/>
</dbReference>
<dbReference type="EMBL" id="LUKD01000001">
    <property type="protein sequence ID" value="KYG69513.1"/>
    <property type="molecule type" value="Genomic_DNA"/>
</dbReference>
<organism evidence="1 2">
    <name type="scientific">Bdellovibrio bacteriovorus</name>
    <dbReference type="NCBI Taxonomy" id="959"/>
    <lineage>
        <taxon>Bacteria</taxon>
        <taxon>Pseudomonadati</taxon>
        <taxon>Bdellovibrionota</taxon>
        <taxon>Bdellovibrionia</taxon>
        <taxon>Bdellovibrionales</taxon>
        <taxon>Pseudobdellovibrionaceae</taxon>
        <taxon>Bdellovibrio</taxon>
    </lineage>
</organism>
<sequence length="248" mass="27866">MRFVKRLLKYVLFFVLGAITCALLSVTALSYLAIDQLSKATRPEPLKSSKKMPVAKATMMPALPLEGEGKNTDVNPNLRELTHIGHNYVTELNLFDELASSVAQKNMPEICSVLCNPSYMDRERLTNERTQYLVHYYKNEGARAFTDPIFRVKLEEVGLLSALFPVSFRNVLSQIEAANAETATQKLALAVQLQTAVLKEATSFSDRIETAKQDNEKLKILRELTRSCERGLKSRKQVISECHSELGI</sequence>
<comment type="caution">
    <text evidence="1">The sequence shown here is derived from an EMBL/GenBank/DDBJ whole genome shotgun (WGS) entry which is preliminary data.</text>
</comment>
<dbReference type="RefSeq" id="WP_063206404.1">
    <property type="nucleotide sequence ID" value="NZ_LUKD01000001.1"/>
</dbReference>
<proteinExistence type="predicted"/>